<evidence type="ECO:0000256" key="2">
    <source>
        <dbReference type="ARBA" id="ARBA00007783"/>
    </source>
</evidence>
<evidence type="ECO:0000256" key="8">
    <source>
        <dbReference type="ARBA" id="ARBA00023136"/>
    </source>
</evidence>
<reference evidence="11 12" key="1">
    <citation type="journal article" date="2012" name="J. Bacteriol.">
        <title>Draft genome sequence of the nitrophenol-degrading actinomycete Rhodococcus imtechensis RKJ300.</title>
        <authorList>
            <person name="Vikram S."/>
            <person name="Kumar S."/>
            <person name="Subramanian S."/>
            <person name="Raghava G.P."/>
        </authorList>
    </citation>
    <scope>NUCLEOTIDE SEQUENCE [LARGE SCALE GENOMIC DNA]</scope>
    <source>
        <strain evidence="11 12">RKJ300</strain>
    </source>
</reference>
<dbReference type="Pfam" id="PF01061">
    <property type="entry name" value="ABC2_membrane"/>
    <property type="match status" value="1"/>
</dbReference>
<feature type="transmembrane region" description="Helical" evidence="9">
    <location>
        <begin position="179"/>
        <end position="198"/>
    </location>
</feature>
<keyword evidence="6 9" id="KW-0812">Transmembrane</keyword>
<evidence type="ECO:0000256" key="3">
    <source>
        <dbReference type="ARBA" id="ARBA00022448"/>
    </source>
</evidence>
<feature type="transmembrane region" description="Helical" evidence="9">
    <location>
        <begin position="34"/>
        <end position="55"/>
    </location>
</feature>
<dbReference type="GO" id="GO:0005886">
    <property type="term" value="C:plasma membrane"/>
    <property type="evidence" value="ECO:0007669"/>
    <property type="project" value="UniProtKB-SubCell"/>
</dbReference>
<feature type="transmembrane region" description="Helical" evidence="9">
    <location>
        <begin position="244"/>
        <end position="266"/>
    </location>
</feature>
<gene>
    <name evidence="11" type="ORF">W59_33068</name>
</gene>
<feature type="domain" description="ABC transmembrane type-2" evidence="10">
    <location>
        <begin position="31"/>
        <end position="269"/>
    </location>
</feature>
<dbReference type="RefSeq" id="WP_007300776.1">
    <property type="nucleotide sequence ID" value="NZ_AJJH01000170.1"/>
</dbReference>
<comment type="subcellular location">
    <subcellularLocation>
        <location evidence="1">Cell inner membrane</location>
        <topology evidence="1">Multi-pass membrane protein</topology>
    </subcellularLocation>
    <subcellularLocation>
        <location evidence="9">Cell membrane</location>
        <topology evidence="9">Multi-pass membrane protein</topology>
    </subcellularLocation>
</comment>
<dbReference type="Proteomes" id="UP000006447">
    <property type="component" value="Unassembled WGS sequence"/>
</dbReference>
<organism evidence="11 12">
    <name type="scientific">Rhodococcus opacus RKJ300 = JCM 13270</name>
    <dbReference type="NCBI Taxonomy" id="1165867"/>
    <lineage>
        <taxon>Bacteria</taxon>
        <taxon>Bacillati</taxon>
        <taxon>Actinomycetota</taxon>
        <taxon>Actinomycetes</taxon>
        <taxon>Mycobacteriales</taxon>
        <taxon>Nocardiaceae</taxon>
        <taxon>Rhodococcus</taxon>
    </lineage>
</organism>
<keyword evidence="3 9" id="KW-0813">Transport</keyword>
<evidence type="ECO:0000313" key="12">
    <source>
        <dbReference type="Proteomes" id="UP000006447"/>
    </source>
</evidence>
<keyword evidence="8 9" id="KW-0472">Membrane</keyword>
<evidence type="ECO:0000259" key="10">
    <source>
        <dbReference type="PROSITE" id="PS51012"/>
    </source>
</evidence>
<comment type="caution">
    <text evidence="11">The sequence shown here is derived from an EMBL/GenBank/DDBJ whole genome shotgun (WGS) entry which is preliminary data.</text>
</comment>
<feature type="transmembrane region" description="Helical" evidence="9">
    <location>
        <begin position="145"/>
        <end position="167"/>
    </location>
</feature>
<sequence>MTILEELRDSRELLLNLTRREVKGKYKATALGQLWSLANPLTAMVVYTVVFAYIIRVQPDPGDPSGLDVFALWLLCALLPWTFFTNVVNGGMISLVGNENLIKKVHFPRIALVIANSFSLLFTWSIEMVVLLVALLVLGANVLPWLPLALVFMALMWLFATGVSMMLSIANVYFRDTQHFVTILFQVWFYLTPIVYPASMVAEQSDKFGPFVGSLTLFDLYQLNPLGEFAEVFRNLLYDNRWPALSTSFACVVWSVGAFLIGYTIFKRHEKGLAEAL</sequence>
<accession>I0WAY0</accession>
<dbReference type="PANTHER" id="PTHR30413">
    <property type="entry name" value="INNER MEMBRANE TRANSPORT PERMEASE"/>
    <property type="match status" value="1"/>
</dbReference>
<evidence type="ECO:0000256" key="5">
    <source>
        <dbReference type="ARBA" id="ARBA00022519"/>
    </source>
</evidence>
<keyword evidence="4 9" id="KW-1003">Cell membrane</keyword>
<feature type="transmembrane region" description="Helical" evidence="9">
    <location>
        <begin position="110"/>
        <end position="139"/>
    </location>
</feature>
<evidence type="ECO:0000256" key="4">
    <source>
        <dbReference type="ARBA" id="ARBA00022475"/>
    </source>
</evidence>
<feature type="transmembrane region" description="Helical" evidence="9">
    <location>
        <begin position="70"/>
        <end position="89"/>
    </location>
</feature>
<dbReference type="PROSITE" id="PS51012">
    <property type="entry name" value="ABC_TM2"/>
    <property type="match status" value="1"/>
</dbReference>
<dbReference type="InterPro" id="IPR013525">
    <property type="entry name" value="ABC2_TM"/>
</dbReference>
<protein>
    <recommendedName>
        <fullName evidence="9">Transport permease protein</fullName>
    </recommendedName>
</protein>
<name>I0WAY0_RHOOP</name>
<dbReference type="GO" id="GO:0140359">
    <property type="term" value="F:ABC-type transporter activity"/>
    <property type="evidence" value="ECO:0007669"/>
    <property type="project" value="InterPro"/>
</dbReference>
<dbReference type="PATRIC" id="fig|1165867.3.peg.6774"/>
<dbReference type="GO" id="GO:0015920">
    <property type="term" value="P:lipopolysaccharide transport"/>
    <property type="evidence" value="ECO:0007669"/>
    <property type="project" value="TreeGrafter"/>
</dbReference>
<proteinExistence type="inferred from homology"/>
<evidence type="ECO:0000256" key="6">
    <source>
        <dbReference type="ARBA" id="ARBA00022692"/>
    </source>
</evidence>
<evidence type="ECO:0000313" key="11">
    <source>
        <dbReference type="EMBL" id="EID73546.1"/>
    </source>
</evidence>
<keyword evidence="7 9" id="KW-1133">Transmembrane helix</keyword>
<evidence type="ECO:0000256" key="1">
    <source>
        <dbReference type="ARBA" id="ARBA00004429"/>
    </source>
</evidence>
<comment type="similarity">
    <text evidence="2 9">Belongs to the ABC-2 integral membrane protein family.</text>
</comment>
<evidence type="ECO:0000256" key="9">
    <source>
        <dbReference type="RuleBase" id="RU361157"/>
    </source>
</evidence>
<dbReference type="EMBL" id="AJJH01000170">
    <property type="protein sequence ID" value="EID73546.1"/>
    <property type="molecule type" value="Genomic_DNA"/>
</dbReference>
<dbReference type="AlphaFoldDB" id="I0WAY0"/>
<dbReference type="PANTHER" id="PTHR30413:SF8">
    <property type="entry name" value="TRANSPORT PERMEASE PROTEIN"/>
    <property type="match status" value="1"/>
</dbReference>
<keyword evidence="5" id="KW-0997">Cell inner membrane</keyword>
<dbReference type="InterPro" id="IPR047817">
    <property type="entry name" value="ABC2_TM_bact-type"/>
</dbReference>
<evidence type="ECO:0000256" key="7">
    <source>
        <dbReference type="ARBA" id="ARBA00022989"/>
    </source>
</evidence>